<dbReference type="CDD" id="cd00303">
    <property type="entry name" value="retropepsin_like"/>
    <property type="match status" value="1"/>
</dbReference>
<dbReference type="Pfam" id="PF13650">
    <property type="entry name" value="Asp_protease_2"/>
    <property type="match status" value="1"/>
</dbReference>
<dbReference type="Pfam" id="PF03732">
    <property type="entry name" value="Retrotrans_gag"/>
    <property type="match status" value="1"/>
</dbReference>
<feature type="domain" description="Retrotransposon gag" evidence="2">
    <location>
        <begin position="153"/>
        <end position="232"/>
    </location>
</feature>
<proteinExistence type="predicted"/>
<protein>
    <recommendedName>
        <fullName evidence="2">Retrotransposon gag domain-containing protein</fullName>
    </recommendedName>
</protein>
<dbReference type="InterPro" id="IPR032567">
    <property type="entry name" value="RTL1-rel"/>
</dbReference>
<organism evidence="3">
    <name type="scientific">Sesamum radiatum</name>
    <name type="common">Black benniseed</name>
    <dbReference type="NCBI Taxonomy" id="300843"/>
    <lineage>
        <taxon>Eukaryota</taxon>
        <taxon>Viridiplantae</taxon>
        <taxon>Streptophyta</taxon>
        <taxon>Embryophyta</taxon>
        <taxon>Tracheophyta</taxon>
        <taxon>Spermatophyta</taxon>
        <taxon>Magnoliopsida</taxon>
        <taxon>eudicotyledons</taxon>
        <taxon>Gunneridae</taxon>
        <taxon>Pentapetalae</taxon>
        <taxon>asterids</taxon>
        <taxon>lamiids</taxon>
        <taxon>Lamiales</taxon>
        <taxon>Pedaliaceae</taxon>
        <taxon>Sesamum</taxon>
    </lineage>
</organism>
<feature type="region of interest" description="Disordered" evidence="1">
    <location>
        <begin position="257"/>
        <end position="276"/>
    </location>
</feature>
<evidence type="ECO:0000313" key="3">
    <source>
        <dbReference type="EMBL" id="KAL0367186.1"/>
    </source>
</evidence>
<feature type="region of interest" description="Disordered" evidence="1">
    <location>
        <begin position="421"/>
        <end position="443"/>
    </location>
</feature>
<sequence length="463" mass="50679">MADQTGIGGRLDALEARLRRLEELVGRPEQPPILGLCQQMAAMQSACAHLKMAVKEELLQTVEEKLGLVSDEVSCLTDTVDFKLENLKTDLRLVKKAVASSGAEGAAVASKVRVPDPKLFGGERSAKELENFLWDMEAYFQAAKVPDAEKVSITSMNLTGDTKLWWRSRLSDDASANRERIETWEVLKKELKEQFLPCNTSWLARESLRNLRHTGTVREFVKTFSSLMLDTELRRQGVKDLPSAIAAADRLGDYKVVNDPEQRQDDSGNGKAKFGKKFKKKEKAKEVVTETSEPRTVEKPKCGCFICGNLEHRARDARNALGALQARSQSGAEARYKGLMMVAGRINSKEMKALVDTGATNNFVLTGIVHTLGLDVKPCDSQVKAVNSKAVPVSGIANTELSVGGNKPAFVNGEYEQGTVAEQKSKTVEAGPSKAGSSKEGAHPSHIAGFCCIGKMQEEMHKR</sequence>
<name>A0AAW2QHS7_SESRA</name>
<dbReference type="InterPro" id="IPR005162">
    <property type="entry name" value="Retrotrans_gag_dom"/>
</dbReference>
<evidence type="ECO:0000259" key="2">
    <source>
        <dbReference type="Pfam" id="PF03732"/>
    </source>
</evidence>
<gene>
    <name evidence="3" type="ORF">Sradi_3608700</name>
</gene>
<reference evidence="3" key="2">
    <citation type="journal article" date="2024" name="Plant">
        <title>Genomic evolution and insights into agronomic trait innovations of Sesamum species.</title>
        <authorList>
            <person name="Miao H."/>
            <person name="Wang L."/>
            <person name="Qu L."/>
            <person name="Liu H."/>
            <person name="Sun Y."/>
            <person name="Le M."/>
            <person name="Wang Q."/>
            <person name="Wei S."/>
            <person name="Zheng Y."/>
            <person name="Lin W."/>
            <person name="Duan Y."/>
            <person name="Cao H."/>
            <person name="Xiong S."/>
            <person name="Wang X."/>
            <person name="Wei L."/>
            <person name="Li C."/>
            <person name="Ma Q."/>
            <person name="Ju M."/>
            <person name="Zhao R."/>
            <person name="Li G."/>
            <person name="Mu C."/>
            <person name="Tian Q."/>
            <person name="Mei H."/>
            <person name="Zhang T."/>
            <person name="Gao T."/>
            <person name="Zhang H."/>
        </authorList>
    </citation>
    <scope>NUCLEOTIDE SEQUENCE</scope>
    <source>
        <strain evidence="3">G02</strain>
    </source>
</reference>
<reference evidence="3" key="1">
    <citation type="submission" date="2020-06" db="EMBL/GenBank/DDBJ databases">
        <authorList>
            <person name="Li T."/>
            <person name="Hu X."/>
            <person name="Zhang T."/>
            <person name="Song X."/>
            <person name="Zhang H."/>
            <person name="Dai N."/>
            <person name="Sheng W."/>
            <person name="Hou X."/>
            <person name="Wei L."/>
        </authorList>
    </citation>
    <scope>NUCLEOTIDE SEQUENCE</scope>
    <source>
        <strain evidence="3">G02</strain>
        <tissue evidence="3">Leaf</tissue>
    </source>
</reference>
<dbReference type="PANTHER" id="PTHR15503">
    <property type="entry name" value="LDOC1 RELATED"/>
    <property type="match status" value="1"/>
</dbReference>
<evidence type="ECO:0000256" key="1">
    <source>
        <dbReference type="SAM" id="MobiDB-lite"/>
    </source>
</evidence>
<dbReference type="Gene3D" id="2.40.70.10">
    <property type="entry name" value="Acid Proteases"/>
    <property type="match status" value="1"/>
</dbReference>
<dbReference type="SUPFAM" id="SSF50630">
    <property type="entry name" value="Acid proteases"/>
    <property type="match status" value="1"/>
</dbReference>
<dbReference type="AlphaFoldDB" id="A0AAW2QHS7"/>
<dbReference type="EMBL" id="JACGWJ010000015">
    <property type="protein sequence ID" value="KAL0367186.1"/>
    <property type="molecule type" value="Genomic_DNA"/>
</dbReference>
<dbReference type="PANTHER" id="PTHR15503:SF45">
    <property type="entry name" value="RNA-DIRECTED DNA POLYMERASE HOMOLOG"/>
    <property type="match status" value="1"/>
</dbReference>
<accession>A0AAW2QHS7</accession>
<feature type="compositionally biased region" description="Basic and acidic residues" evidence="1">
    <location>
        <begin position="257"/>
        <end position="268"/>
    </location>
</feature>
<dbReference type="InterPro" id="IPR021109">
    <property type="entry name" value="Peptidase_aspartic_dom_sf"/>
</dbReference>
<comment type="caution">
    <text evidence="3">The sequence shown here is derived from an EMBL/GenBank/DDBJ whole genome shotgun (WGS) entry which is preliminary data.</text>
</comment>